<comment type="caution">
    <text evidence="1">The sequence shown here is derived from an EMBL/GenBank/DDBJ whole genome shotgun (WGS) entry which is preliminary data.</text>
</comment>
<accession>A0A9W9VIH1</accession>
<organism evidence="1 2">
    <name type="scientific">Penicillium concentricum</name>
    <dbReference type="NCBI Taxonomy" id="293559"/>
    <lineage>
        <taxon>Eukaryota</taxon>
        <taxon>Fungi</taxon>
        <taxon>Dikarya</taxon>
        <taxon>Ascomycota</taxon>
        <taxon>Pezizomycotina</taxon>
        <taxon>Eurotiomycetes</taxon>
        <taxon>Eurotiomycetidae</taxon>
        <taxon>Eurotiales</taxon>
        <taxon>Aspergillaceae</taxon>
        <taxon>Penicillium</taxon>
    </lineage>
</organism>
<evidence type="ECO:0000313" key="2">
    <source>
        <dbReference type="Proteomes" id="UP001147752"/>
    </source>
</evidence>
<keyword evidence="2" id="KW-1185">Reference proteome</keyword>
<sequence>MAAPYYKPFMDDFLQIVAGTIVLYHTTYEEGVGIVPLVGLEDYTADVSFAFFPTRSLTQDFQDDLSLVSRAVNADLLESNDAPSSIASGWCTDDALDEERPGKGSEQPWMSMVIWKDTETRQRSWDRNAVLGDIPKLVEGKGELEIYEVEFQPVIPKP</sequence>
<dbReference type="OrthoDB" id="3830579at2759"/>
<evidence type="ECO:0000313" key="1">
    <source>
        <dbReference type="EMBL" id="KAJ5383142.1"/>
    </source>
</evidence>
<proteinExistence type="predicted"/>
<reference evidence="1" key="1">
    <citation type="submission" date="2022-12" db="EMBL/GenBank/DDBJ databases">
        <authorList>
            <person name="Petersen C."/>
        </authorList>
    </citation>
    <scope>NUCLEOTIDE SEQUENCE</scope>
    <source>
        <strain evidence="1">IBT 3081</strain>
    </source>
</reference>
<dbReference type="RefSeq" id="XP_056582918.1">
    <property type="nucleotide sequence ID" value="XM_056718783.1"/>
</dbReference>
<dbReference type="AlphaFoldDB" id="A0A9W9VIH1"/>
<name>A0A9W9VIH1_9EURO</name>
<dbReference type="Proteomes" id="UP001147752">
    <property type="component" value="Unassembled WGS sequence"/>
</dbReference>
<dbReference type="EMBL" id="JAPZBT010000001">
    <property type="protein sequence ID" value="KAJ5383142.1"/>
    <property type="molecule type" value="Genomic_DNA"/>
</dbReference>
<gene>
    <name evidence="1" type="ORF">N7517_001053</name>
</gene>
<reference evidence="1" key="2">
    <citation type="journal article" date="2023" name="IMA Fungus">
        <title>Comparative genomic study of the Penicillium genus elucidates a diverse pangenome and 15 lateral gene transfer events.</title>
        <authorList>
            <person name="Petersen C."/>
            <person name="Sorensen T."/>
            <person name="Nielsen M.R."/>
            <person name="Sondergaard T.E."/>
            <person name="Sorensen J.L."/>
            <person name="Fitzpatrick D.A."/>
            <person name="Frisvad J.C."/>
            <person name="Nielsen K.L."/>
        </authorList>
    </citation>
    <scope>NUCLEOTIDE SEQUENCE</scope>
    <source>
        <strain evidence="1">IBT 3081</strain>
    </source>
</reference>
<protein>
    <submittedName>
        <fullName evidence="1">Dimeric alpha-beta barrel</fullName>
    </submittedName>
</protein>
<dbReference type="GeneID" id="81457966"/>